<keyword evidence="6" id="KW-0862">Zinc</keyword>
<dbReference type="Gene3D" id="1.10.10.2030">
    <property type="entry name" value="DNA/RNA-binding protein Kin17, conserved domain"/>
    <property type="match status" value="1"/>
</dbReference>
<dbReference type="AlphaFoldDB" id="A0A507F7K8"/>
<organism evidence="11 12">
    <name type="scientific">Chytriomyces confervae</name>
    <dbReference type="NCBI Taxonomy" id="246404"/>
    <lineage>
        <taxon>Eukaryota</taxon>
        <taxon>Fungi</taxon>
        <taxon>Fungi incertae sedis</taxon>
        <taxon>Chytridiomycota</taxon>
        <taxon>Chytridiomycota incertae sedis</taxon>
        <taxon>Chytridiomycetes</taxon>
        <taxon>Chytridiales</taxon>
        <taxon>Chytriomycetaceae</taxon>
        <taxon>Chytriomyces</taxon>
    </lineage>
</organism>
<keyword evidence="12" id="KW-1185">Reference proteome</keyword>
<proteinExistence type="inferred from homology"/>
<dbReference type="InterPro" id="IPR010760">
    <property type="entry name" value="DNA-repair_Swi5"/>
</dbReference>
<keyword evidence="3" id="KW-0479">Metal-binding</keyword>
<dbReference type="Pfam" id="PF07061">
    <property type="entry name" value="Swi5"/>
    <property type="match status" value="1"/>
</dbReference>
<keyword evidence="7" id="KW-0234">DNA repair</keyword>
<feature type="domain" description="DNA/RNA-binding protein Kin17 WH-like" evidence="10">
    <location>
        <begin position="52"/>
        <end position="178"/>
    </location>
</feature>
<comment type="caution">
    <text evidence="11">The sequence shown here is derived from an EMBL/GenBank/DDBJ whole genome shotgun (WGS) entry which is preliminary data.</text>
</comment>
<dbReference type="FunFam" id="1.10.10.2030:FF:000001">
    <property type="entry name" value="DNA/RNA-binding protein KIN17, putative"/>
    <property type="match status" value="1"/>
</dbReference>
<dbReference type="InterPro" id="IPR037321">
    <property type="entry name" value="KIN17-like"/>
</dbReference>
<dbReference type="GO" id="GO:0006281">
    <property type="term" value="P:DNA repair"/>
    <property type="evidence" value="ECO:0007669"/>
    <property type="project" value="UniProtKB-KW"/>
</dbReference>
<accession>A0A507F7K8</accession>
<dbReference type="PANTHER" id="PTHR12805">
    <property type="entry name" value="KIN17 KIN, ANTIGENIC DETERMINANT OF RECA PROTEIN HOMOLOG"/>
    <property type="match status" value="1"/>
</dbReference>
<dbReference type="GO" id="GO:0008270">
    <property type="term" value="F:zinc ion binding"/>
    <property type="evidence" value="ECO:0007669"/>
    <property type="project" value="UniProtKB-KW"/>
</dbReference>
<keyword evidence="4" id="KW-0227">DNA damage</keyword>
<keyword evidence="8" id="KW-0175">Coiled coil</keyword>
<dbReference type="GO" id="GO:0006260">
    <property type="term" value="P:DNA replication"/>
    <property type="evidence" value="ECO:0007669"/>
    <property type="project" value="TreeGrafter"/>
</dbReference>
<dbReference type="EMBL" id="QEAP01000252">
    <property type="protein sequence ID" value="TPX71358.1"/>
    <property type="molecule type" value="Genomic_DNA"/>
</dbReference>
<evidence type="ECO:0000256" key="6">
    <source>
        <dbReference type="ARBA" id="ARBA00022833"/>
    </source>
</evidence>
<evidence type="ECO:0000313" key="11">
    <source>
        <dbReference type="EMBL" id="TPX71358.1"/>
    </source>
</evidence>
<dbReference type="SUPFAM" id="SSF57667">
    <property type="entry name" value="beta-beta-alpha zinc fingers"/>
    <property type="match status" value="1"/>
</dbReference>
<feature type="region of interest" description="Disordered" evidence="9">
    <location>
        <begin position="255"/>
        <end position="296"/>
    </location>
</feature>
<evidence type="ECO:0000256" key="4">
    <source>
        <dbReference type="ARBA" id="ARBA00022763"/>
    </source>
</evidence>
<dbReference type="PANTHER" id="PTHR12805:SF0">
    <property type="entry name" value="DNA_RNA-BINDING PROTEIN KIN17"/>
    <property type="match status" value="1"/>
</dbReference>
<evidence type="ECO:0000256" key="2">
    <source>
        <dbReference type="ARBA" id="ARBA00008517"/>
    </source>
</evidence>
<dbReference type="Pfam" id="PF10357">
    <property type="entry name" value="WH_KIN17"/>
    <property type="match status" value="1"/>
</dbReference>
<dbReference type="SMART" id="SM01253">
    <property type="entry name" value="Kin17_mid"/>
    <property type="match status" value="1"/>
</dbReference>
<dbReference type="Proteomes" id="UP000320333">
    <property type="component" value="Unassembled WGS sequence"/>
</dbReference>
<evidence type="ECO:0000313" key="12">
    <source>
        <dbReference type="Proteomes" id="UP000320333"/>
    </source>
</evidence>
<evidence type="ECO:0000256" key="5">
    <source>
        <dbReference type="ARBA" id="ARBA00022771"/>
    </source>
</evidence>
<dbReference type="GO" id="GO:0005634">
    <property type="term" value="C:nucleus"/>
    <property type="evidence" value="ECO:0007669"/>
    <property type="project" value="TreeGrafter"/>
</dbReference>
<dbReference type="InterPro" id="IPR038254">
    <property type="entry name" value="KIN17_WH-like_sf"/>
</dbReference>
<evidence type="ECO:0000256" key="8">
    <source>
        <dbReference type="SAM" id="Coils"/>
    </source>
</evidence>
<evidence type="ECO:0000256" key="1">
    <source>
        <dbReference type="ARBA" id="ARBA00008060"/>
    </source>
</evidence>
<comment type="similarity">
    <text evidence="1">Belongs to the SWI5/SAE3 family.</text>
</comment>
<reference evidence="11 12" key="1">
    <citation type="journal article" date="2019" name="Sci. Rep.">
        <title>Comparative genomics of chytrid fungi reveal insights into the obligate biotrophic and pathogenic lifestyle of Synchytrium endobioticum.</title>
        <authorList>
            <person name="van de Vossenberg B.T.L.H."/>
            <person name="Warris S."/>
            <person name="Nguyen H.D.T."/>
            <person name="van Gent-Pelzer M.P.E."/>
            <person name="Joly D.L."/>
            <person name="van de Geest H.C."/>
            <person name="Bonants P.J.M."/>
            <person name="Smith D.S."/>
            <person name="Levesque C.A."/>
            <person name="van der Lee T.A.J."/>
        </authorList>
    </citation>
    <scope>NUCLEOTIDE SEQUENCE [LARGE SCALE GENOMIC DNA]</scope>
    <source>
        <strain evidence="11 12">CBS 675.73</strain>
    </source>
</reference>
<dbReference type="OrthoDB" id="10266249at2759"/>
<evidence type="ECO:0000259" key="10">
    <source>
        <dbReference type="SMART" id="SM01253"/>
    </source>
</evidence>
<gene>
    <name evidence="11" type="ORF">CcCBS67573_g06189</name>
</gene>
<dbReference type="STRING" id="246404.A0A507F7K8"/>
<evidence type="ECO:0000256" key="9">
    <source>
        <dbReference type="SAM" id="MobiDB-lite"/>
    </source>
</evidence>
<name>A0A507F7K8_9FUNG</name>
<dbReference type="Gene3D" id="1.20.5.170">
    <property type="match status" value="1"/>
</dbReference>
<dbReference type="GO" id="GO:0003690">
    <property type="term" value="F:double-stranded DNA binding"/>
    <property type="evidence" value="ECO:0007669"/>
    <property type="project" value="TreeGrafter"/>
</dbReference>
<protein>
    <recommendedName>
        <fullName evidence="10">DNA/RNA-binding protein Kin17 WH-like domain-containing protein</fullName>
    </recommendedName>
</protein>
<keyword evidence="5" id="KW-0863">Zinc-finger</keyword>
<dbReference type="InterPro" id="IPR056767">
    <property type="entry name" value="C2H2-Znf_KIN17"/>
</dbReference>
<feature type="region of interest" description="Disordered" evidence="9">
    <location>
        <begin position="215"/>
        <end position="241"/>
    </location>
</feature>
<evidence type="ECO:0000256" key="3">
    <source>
        <dbReference type="ARBA" id="ARBA00022723"/>
    </source>
</evidence>
<feature type="coiled-coil region" evidence="8">
    <location>
        <begin position="156"/>
        <end position="190"/>
    </location>
</feature>
<comment type="similarity">
    <text evidence="2">Belongs to the KIN17 family.</text>
</comment>
<dbReference type="Pfam" id="PF25095">
    <property type="entry name" value="C2H2-zf_KIN17"/>
    <property type="match status" value="1"/>
</dbReference>
<sequence>MAKDGFMTPKAIANRIKAKGLQKLRWYCQMCEKQCRDENGFKCHCASEAHQRQMGLFAENAGKYVSGFSGQFKSDFLKILRISHGTKRVHANVVYQEYIADRNHVHMNSTAWNSLNGFVRTLESEGTITLEMTEKGPFISWVDKSPETLARQEAVARKERMEKSEDERNAKLLEEQIGKAKDASVTAESEYTELQKDGEEPLKLKLEFKTAIKLVAPTNPAPPTDQPTDRTSDPNTSSTATAAVAVKKPAGFSFGSKLSSSSAPVGDVSKKPSWMSAGKSDKDKGSSTAGAVPVKKLSAMQQIMEDEKRKRQGGGGGGFPPAKRFNIATFDAMSSPEHLHAVIQTSIDSLLVKKAALEEEAALQSMDAETASISIKKHMAQLHDYNKARDDAQKLFGLIAERTGETIKSVYDRMGIEMDD</sequence>
<dbReference type="InterPro" id="IPR019447">
    <property type="entry name" value="DNA/RNA-bd_Kin17_WH-like_dom"/>
</dbReference>
<evidence type="ECO:0000256" key="7">
    <source>
        <dbReference type="ARBA" id="ARBA00023204"/>
    </source>
</evidence>
<dbReference type="InterPro" id="IPR036236">
    <property type="entry name" value="Znf_C2H2_sf"/>
</dbReference>